<organism evidence="2 5">
    <name type="scientific">Mycobacterium kansasii</name>
    <dbReference type="NCBI Taxonomy" id="1768"/>
    <lineage>
        <taxon>Bacteria</taxon>
        <taxon>Bacillati</taxon>
        <taxon>Actinomycetota</taxon>
        <taxon>Actinomycetes</taxon>
        <taxon>Mycobacteriales</taxon>
        <taxon>Mycobacteriaceae</taxon>
        <taxon>Mycobacterium</taxon>
    </lineage>
</organism>
<feature type="compositionally biased region" description="Polar residues" evidence="1">
    <location>
        <begin position="27"/>
        <end position="38"/>
    </location>
</feature>
<sequence length="46" mass="5022">MAQMVECDVGQAHRRRAVETLDEMNSRQHGTNAPSNPSVAGMPTCH</sequence>
<protein>
    <submittedName>
        <fullName evidence="2">Uncharacterized protein</fullName>
    </submittedName>
</protein>
<name>A0A1V3XVM2_MYCKA</name>
<dbReference type="Proteomes" id="UP000189229">
    <property type="component" value="Unassembled WGS sequence"/>
</dbReference>
<accession>A0A1V3XVM2</accession>
<feature type="region of interest" description="Disordered" evidence="1">
    <location>
        <begin position="22"/>
        <end position="46"/>
    </location>
</feature>
<evidence type="ECO:0000313" key="5">
    <source>
        <dbReference type="Proteomes" id="UP000189229"/>
    </source>
</evidence>
<evidence type="ECO:0000313" key="3">
    <source>
        <dbReference type="EMBL" id="OOK84527.1"/>
    </source>
</evidence>
<evidence type="ECO:0000313" key="4">
    <source>
        <dbReference type="Proteomes" id="UP000188532"/>
    </source>
</evidence>
<reference evidence="4 5" key="1">
    <citation type="submission" date="2017-02" db="EMBL/GenBank/DDBJ databases">
        <title>Complete genome sequences of Mycobacterium kansasii strains isolated from rhesus macaques.</title>
        <authorList>
            <person name="Panda A."/>
            <person name="Nagaraj S."/>
            <person name="Zhao X."/>
            <person name="Tettelin H."/>
            <person name="Detolla L.J."/>
        </authorList>
    </citation>
    <scope>NUCLEOTIDE SEQUENCE [LARGE SCALE GENOMIC DNA]</scope>
    <source>
        <strain evidence="3 4">11-3469</strain>
        <strain evidence="2 5">11-3813</strain>
    </source>
</reference>
<dbReference type="AlphaFoldDB" id="A0A1V3XVM2"/>
<dbReference type="Proteomes" id="UP000188532">
    <property type="component" value="Unassembled WGS sequence"/>
</dbReference>
<comment type="caution">
    <text evidence="2">The sequence shown here is derived from an EMBL/GenBank/DDBJ whole genome shotgun (WGS) entry which is preliminary data.</text>
</comment>
<dbReference type="EMBL" id="MVBM01000001">
    <property type="protein sequence ID" value="OOK82826.1"/>
    <property type="molecule type" value="Genomic_DNA"/>
</dbReference>
<evidence type="ECO:0000313" key="2">
    <source>
        <dbReference type="EMBL" id="OOK82826.1"/>
    </source>
</evidence>
<proteinExistence type="predicted"/>
<gene>
    <name evidence="3" type="ORF">BZL29_0605</name>
    <name evidence="2" type="ORF">BZL30_1343</name>
</gene>
<dbReference type="EMBL" id="MVBN01000001">
    <property type="protein sequence ID" value="OOK84527.1"/>
    <property type="molecule type" value="Genomic_DNA"/>
</dbReference>
<evidence type="ECO:0000256" key="1">
    <source>
        <dbReference type="SAM" id="MobiDB-lite"/>
    </source>
</evidence>